<dbReference type="VEuPathDB" id="FungiDB:PV10_03313"/>
<evidence type="ECO:0000256" key="3">
    <source>
        <dbReference type="SAM" id="Phobius"/>
    </source>
</evidence>
<gene>
    <name evidence="6" type="ORF">B0A52_00806</name>
</gene>
<dbReference type="InterPro" id="IPR020845">
    <property type="entry name" value="AMP-binding_CS"/>
</dbReference>
<evidence type="ECO:0000259" key="4">
    <source>
        <dbReference type="Pfam" id="PF00501"/>
    </source>
</evidence>
<keyword evidence="3" id="KW-0812">Transmembrane</keyword>
<sequence>MASTAIYRSRAPPPVLPTNISISEFLLTYNPDDIPDDKVVLCEFDDPSRSLTYASVRQLAAQAAAGLIATLSMKKGDTICILGENSVNWALLAHAVHWAGGCFCAVNHLATAYELVHYFDIAEPTAVATSPGNLAKVLQALDLAPKSFPKPQIIILEDGTPESSSAGLKFFPSDFLRSDVSPLPPLDLSTSDARQVPAAMCFSSGTSGKPKGVLLSHYGLINHMMCPRATDPALYNGFHREVFFPPFPHIYGIVAAVFASAYLGNYIVAMKRFDFKAYVQRCSEIKATILRTVPATAVMLVKEPWVRDLDLTSVRFIACAGAALQSQVVEQLQQILGGVDVIQGYGMSEVSISTLRGNWAPMKAGSCGRPFASTSVRVVDDDFNDVGTDAQGEFVVRSATMFMGYKKNAKETESSFKEGWFCTGDIGKVDKDGFFWLTDRKKELIKYKGNQVPPAEIEDVLLSHPKVKDAAVCAIFDEADQTEVPMGYVVIEGSVDEASTKRTLQEINAYVNERVSPYKRLRGGLEKIDEIPKGPTGKVLRRALPARLLAESKAAQLKAKL</sequence>
<evidence type="ECO:0000313" key="6">
    <source>
        <dbReference type="EMBL" id="RVX75453.1"/>
    </source>
</evidence>
<evidence type="ECO:0000313" key="7">
    <source>
        <dbReference type="Proteomes" id="UP000288859"/>
    </source>
</evidence>
<dbReference type="OrthoDB" id="4117334at2759"/>
<dbReference type="Proteomes" id="UP000288859">
    <property type="component" value="Unassembled WGS sequence"/>
</dbReference>
<name>A0A438NI97_EXOME</name>
<dbReference type="Pfam" id="PF13193">
    <property type="entry name" value="AMP-binding_C"/>
    <property type="match status" value="1"/>
</dbReference>
<dbReference type="EMBL" id="NAJM01000002">
    <property type="protein sequence ID" value="RVX75453.1"/>
    <property type="molecule type" value="Genomic_DNA"/>
</dbReference>
<proteinExistence type="inferred from homology"/>
<dbReference type="PANTHER" id="PTHR24096:SF149">
    <property type="entry name" value="AMP-BINDING DOMAIN-CONTAINING PROTEIN-RELATED"/>
    <property type="match status" value="1"/>
</dbReference>
<reference evidence="6 7" key="1">
    <citation type="submission" date="2017-03" db="EMBL/GenBank/DDBJ databases">
        <title>Genomes of endolithic fungi from Antarctica.</title>
        <authorList>
            <person name="Coleine C."/>
            <person name="Masonjones S."/>
            <person name="Stajich J.E."/>
        </authorList>
    </citation>
    <scope>NUCLEOTIDE SEQUENCE [LARGE SCALE GENOMIC DNA]</scope>
    <source>
        <strain evidence="6 7">CCFEE 6314</strain>
    </source>
</reference>
<dbReference type="GO" id="GO:0016405">
    <property type="term" value="F:CoA-ligase activity"/>
    <property type="evidence" value="ECO:0007669"/>
    <property type="project" value="TreeGrafter"/>
</dbReference>
<feature type="domain" description="AMP-binding enzyme C-terminal" evidence="5">
    <location>
        <begin position="456"/>
        <end position="538"/>
    </location>
</feature>
<dbReference type="SUPFAM" id="SSF56801">
    <property type="entry name" value="Acetyl-CoA synthetase-like"/>
    <property type="match status" value="1"/>
</dbReference>
<feature type="transmembrane region" description="Helical" evidence="3">
    <location>
        <begin position="250"/>
        <end position="268"/>
    </location>
</feature>
<dbReference type="Gene3D" id="3.30.300.30">
    <property type="match status" value="1"/>
</dbReference>
<accession>A0A438NI97</accession>
<dbReference type="PROSITE" id="PS00455">
    <property type="entry name" value="AMP_BINDING"/>
    <property type="match status" value="1"/>
</dbReference>
<keyword evidence="2" id="KW-0436">Ligase</keyword>
<feature type="domain" description="AMP-dependent synthetase/ligase" evidence="4">
    <location>
        <begin position="37"/>
        <end position="405"/>
    </location>
</feature>
<keyword evidence="3" id="KW-0472">Membrane</keyword>
<protein>
    <recommendedName>
        <fullName evidence="8">AMP-dependent synthetase/ligase domain-containing protein</fullName>
    </recommendedName>
</protein>
<dbReference type="InterPro" id="IPR045851">
    <property type="entry name" value="AMP-bd_C_sf"/>
</dbReference>
<dbReference type="PANTHER" id="PTHR24096">
    <property type="entry name" value="LONG-CHAIN-FATTY-ACID--COA LIGASE"/>
    <property type="match status" value="1"/>
</dbReference>
<evidence type="ECO:0000256" key="1">
    <source>
        <dbReference type="ARBA" id="ARBA00006432"/>
    </source>
</evidence>
<comment type="similarity">
    <text evidence="1">Belongs to the ATP-dependent AMP-binding enzyme family.</text>
</comment>
<evidence type="ECO:0000256" key="2">
    <source>
        <dbReference type="ARBA" id="ARBA00022598"/>
    </source>
</evidence>
<dbReference type="InterPro" id="IPR000873">
    <property type="entry name" value="AMP-dep_synth/lig_dom"/>
</dbReference>
<dbReference type="Pfam" id="PF00501">
    <property type="entry name" value="AMP-binding"/>
    <property type="match status" value="1"/>
</dbReference>
<dbReference type="AlphaFoldDB" id="A0A438NI97"/>
<evidence type="ECO:0000259" key="5">
    <source>
        <dbReference type="Pfam" id="PF13193"/>
    </source>
</evidence>
<dbReference type="InterPro" id="IPR025110">
    <property type="entry name" value="AMP-bd_C"/>
</dbReference>
<dbReference type="Gene3D" id="3.40.50.12780">
    <property type="entry name" value="N-terminal domain of ligase-like"/>
    <property type="match status" value="1"/>
</dbReference>
<evidence type="ECO:0008006" key="8">
    <source>
        <dbReference type="Google" id="ProtNLM"/>
    </source>
</evidence>
<organism evidence="6 7">
    <name type="scientific">Exophiala mesophila</name>
    <name type="common">Black yeast-like fungus</name>
    <dbReference type="NCBI Taxonomy" id="212818"/>
    <lineage>
        <taxon>Eukaryota</taxon>
        <taxon>Fungi</taxon>
        <taxon>Dikarya</taxon>
        <taxon>Ascomycota</taxon>
        <taxon>Pezizomycotina</taxon>
        <taxon>Eurotiomycetes</taxon>
        <taxon>Chaetothyriomycetidae</taxon>
        <taxon>Chaetothyriales</taxon>
        <taxon>Herpotrichiellaceae</taxon>
        <taxon>Exophiala</taxon>
    </lineage>
</organism>
<dbReference type="InterPro" id="IPR042099">
    <property type="entry name" value="ANL_N_sf"/>
</dbReference>
<keyword evidence="3" id="KW-1133">Transmembrane helix</keyword>
<comment type="caution">
    <text evidence="6">The sequence shown here is derived from an EMBL/GenBank/DDBJ whole genome shotgun (WGS) entry which is preliminary data.</text>
</comment>